<proteinExistence type="predicted"/>
<dbReference type="RefSeq" id="XP_016706964.1">
    <property type="nucleotide sequence ID" value="XM_016851475.1"/>
</dbReference>
<dbReference type="GeneID" id="107921644"/>
<keyword evidence="1" id="KW-1185">Reference proteome</keyword>
<organism evidence="1 2">
    <name type="scientific">Gossypium hirsutum</name>
    <name type="common">Upland cotton</name>
    <name type="synonym">Gossypium mexicanum</name>
    <dbReference type="NCBI Taxonomy" id="3635"/>
    <lineage>
        <taxon>Eukaryota</taxon>
        <taxon>Viridiplantae</taxon>
        <taxon>Streptophyta</taxon>
        <taxon>Embryophyta</taxon>
        <taxon>Tracheophyta</taxon>
        <taxon>Spermatophyta</taxon>
        <taxon>Magnoliopsida</taxon>
        <taxon>eudicotyledons</taxon>
        <taxon>Gunneridae</taxon>
        <taxon>Pentapetalae</taxon>
        <taxon>rosids</taxon>
        <taxon>malvids</taxon>
        <taxon>Malvales</taxon>
        <taxon>Malvaceae</taxon>
        <taxon>Malvoideae</taxon>
        <taxon>Gossypium</taxon>
    </lineage>
</organism>
<gene>
    <name evidence="2" type="primary">LOC107921644</name>
</gene>
<dbReference type="PANTHER" id="PTHR48475:SF1">
    <property type="entry name" value="RNASE H TYPE-1 DOMAIN-CONTAINING PROTEIN"/>
    <property type="match status" value="1"/>
</dbReference>
<name>A0A1U8L1Q2_GOSHI</name>
<reference evidence="1" key="1">
    <citation type="journal article" date="2020" name="Nat. Genet.">
        <title>Genomic diversifications of five Gossypium allopolyploid species and their impact on cotton improvement.</title>
        <authorList>
            <person name="Chen Z.J."/>
            <person name="Sreedasyam A."/>
            <person name="Ando A."/>
            <person name="Song Q."/>
            <person name="De Santiago L.M."/>
            <person name="Hulse-Kemp A.M."/>
            <person name="Ding M."/>
            <person name="Ye W."/>
            <person name="Kirkbride R.C."/>
            <person name="Jenkins J."/>
            <person name="Plott C."/>
            <person name="Lovell J."/>
            <person name="Lin Y.M."/>
            <person name="Vaughn R."/>
            <person name="Liu B."/>
            <person name="Simpson S."/>
            <person name="Scheffler B.E."/>
            <person name="Wen L."/>
            <person name="Saski C.A."/>
            <person name="Grover C.E."/>
            <person name="Hu G."/>
            <person name="Conover J.L."/>
            <person name="Carlson J.W."/>
            <person name="Shu S."/>
            <person name="Boston L.B."/>
            <person name="Williams M."/>
            <person name="Peterson D.G."/>
            <person name="McGee K."/>
            <person name="Jones D.C."/>
            <person name="Wendel J.F."/>
            <person name="Stelly D.M."/>
            <person name="Grimwood J."/>
            <person name="Schmutz J."/>
        </authorList>
    </citation>
    <scope>NUCLEOTIDE SEQUENCE [LARGE SCALE GENOMIC DNA]</scope>
    <source>
        <strain evidence="1">cv. TM-1</strain>
    </source>
</reference>
<evidence type="ECO:0000313" key="1">
    <source>
        <dbReference type="Proteomes" id="UP000818029"/>
    </source>
</evidence>
<evidence type="ECO:0000313" key="2">
    <source>
        <dbReference type="RefSeq" id="XP_016706964.1"/>
    </source>
</evidence>
<sequence length="156" mass="18190">MVLGLIEEFDDITFNYLPRDENQMANALATLASMINVSKQEDAKPIQMSICEAPSYCYNMEEEERDDHPWYQDILRYVRNREYPNQATENDKSTLRRLACDYVLHGEILNKRRKDQFSFALHAYRTSTRTFTGAMLFSLVYGMEAVLSIKVEIPSL</sequence>
<dbReference type="Proteomes" id="UP000818029">
    <property type="component" value="Chromosome A12"/>
</dbReference>
<dbReference type="AlphaFoldDB" id="A0A1U8L1Q2"/>
<dbReference type="PaxDb" id="3635-A0A1U8L1Q2"/>
<accession>A0A1U8L1Q2</accession>
<evidence type="ECO:0008006" key="3">
    <source>
        <dbReference type="Google" id="ProtNLM"/>
    </source>
</evidence>
<reference evidence="2" key="2">
    <citation type="submission" date="2025-08" db="UniProtKB">
        <authorList>
            <consortium name="RefSeq"/>
        </authorList>
    </citation>
    <scope>IDENTIFICATION</scope>
</reference>
<protein>
    <recommendedName>
        <fullName evidence="3">RNase H type-1 domain-containing protein</fullName>
    </recommendedName>
</protein>
<dbReference type="KEGG" id="ghi:107921644"/>
<dbReference type="PANTHER" id="PTHR48475">
    <property type="entry name" value="RIBONUCLEASE H"/>
    <property type="match status" value="1"/>
</dbReference>